<reference evidence="1" key="1">
    <citation type="journal article" date="2021" name="Microb. Physiol.">
        <title>Proteogenomic Insights into the Physiology of Marine, Sulfate-Reducing, Filamentous Desulfonema limicola and Desulfonema magnum.</title>
        <authorList>
            <person name="Schnaars V."/>
            <person name="Wohlbrand L."/>
            <person name="Scheve S."/>
            <person name="Hinrichs C."/>
            <person name="Reinhardt R."/>
            <person name="Rabus R."/>
        </authorList>
    </citation>
    <scope>NUCLEOTIDE SEQUENCE</scope>
    <source>
        <strain evidence="1">4be13</strain>
    </source>
</reference>
<evidence type="ECO:0000313" key="2">
    <source>
        <dbReference type="Proteomes" id="UP000663722"/>
    </source>
</evidence>
<organism evidence="1 2">
    <name type="scientific">Desulfonema magnum</name>
    <dbReference type="NCBI Taxonomy" id="45655"/>
    <lineage>
        <taxon>Bacteria</taxon>
        <taxon>Pseudomonadati</taxon>
        <taxon>Thermodesulfobacteriota</taxon>
        <taxon>Desulfobacteria</taxon>
        <taxon>Desulfobacterales</taxon>
        <taxon>Desulfococcaceae</taxon>
        <taxon>Desulfonema</taxon>
    </lineage>
</organism>
<evidence type="ECO:0000313" key="1">
    <source>
        <dbReference type="EMBL" id="QTA88939.1"/>
    </source>
</evidence>
<dbReference type="EMBL" id="CP061800">
    <property type="protein sequence ID" value="QTA88939.1"/>
    <property type="molecule type" value="Genomic_DNA"/>
</dbReference>
<name>A0A975BNG8_9BACT</name>
<accession>A0A975BNG8</accession>
<keyword evidence="2" id="KW-1185">Reference proteome</keyword>
<sequence>MTEKLDYQVSSKSKSFRAVTERARRTWEKPGFFRPGRVSVQEKKPVFFAVPHTGRKLFDLLSINKCKKHHNHEMINPNYRYWT</sequence>
<dbReference type="AlphaFoldDB" id="A0A975BNG8"/>
<gene>
    <name evidence="1" type="ORF">dnm_049860</name>
</gene>
<protein>
    <submittedName>
        <fullName evidence="1">Uncharacterized protein</fullName>
    </submittedName>
</protein>
<dbReference type="Proteomes" id="UP000663722">
    <property type="component" value="Chromosome"/>
</dbReference>
<proteinExistence type="predicted"/>
<dbReference type="KEGG" id="dmm:dnm_049860"/>